<feature type="domain" description="GGDEF" evidence="4">
    <location>
        <begin position="288"/>
        <end position="419"/>
    </location>
</feature>
<keyword evidence="1" id="KW-0175">Coiled coil</keyword>
<protein>
    <submittedName>
        <fullName evidence="5">EAL domain-containing protein</fullName>
    </submittedName>
</protein>
<sequence length="677" mass="75684">MKSFDEQRGSTSPIPITPQMQRDMIDMLNSNMFTGLAMTFGAFLGLTFGFDTEAEQSSKIWLFIAMSTVILLRFADGLYWLTRLKGTEYNVRPVKFRFAIGVYLASAVWALYSILLYATMNPVELATTMVVLGAMAGGAASVLAPSKVFVFVYTTSLLVPISIIALFDDDRNFVVLGILGLIFCIGILVSSLRYHRFFFDTVSLRYKNNRLVEQMQADRKETAKINAMLRKSNEQLDDANANLEDEVEKRTADIFRLSNRDPLTNLLNRNGLFKQLNTLIESTKALDNNLAVLFIDLDGFKQVNDSLGHKVGDIVLAEIANRLAEYCEKDHLARWGGDEFVAVTPYATVHTAVAVAHAMRSGVTEPIIALENQITLDATIGIAIYPEHGNDTMTLIQQADLTMYDQKRKQRGTIGVFSEDLHEKIKSEQRLCEQLRHAIDKNAFSVHYQPIICADTQKLTSVEALLRWNCDGKVISPARFIPLAERTGLMPEIGAWVLNHACIDATEWPFKDDIALSVNVSISQLLDETFINTLDKVLASTNIAPSRLYLEITESVFANNVNAVASQIHNVKARGVKISIDDFGTGYSSLSRLQSMPCDFIKIDRSFVQNTNEGSDTIMRATMLIANEFGCKTIAEGIETLDQMNHIKTLGVDYIQGFLYAKPMPLSDLKTWYNENK</sequence>
<feature type="transmembrane region" description="Helical" evidence="2">
    <location>
        <begin position="94"/>
        <end position="119"/>
    </location>
</feature>
<dbReference type="NCBIfam" id="TIGR00254">
    <property type="entry name" value="GGDEF"/>
    <property type="match status" value="1"/>
</dbReference>
<keyword evidence="2" id="KW-0812">Transmembrane</keyword>
<name>A0AAW7Z5D9_9ALTE</name>
<dbReference type="Proteomes" id="UP001170717">
    <property type="component" value="Unassembled WGS sequence"/>
</dbReference>
<evidence type="ECO:0000313" key="5">
    <source>
        <dbReference type="EMBL" id="MDO6577861.1"/>
    </source>
</evidence>
<dbReference type="AlphaFoldDB" id="A0AAW7Z5D9"/>
<dbReference type="InterPro" id="IPR043128">
    <property type="entry name" value="Rev_trsase/Diguanyl_cyclase"/>
</dbReference>
<evidence type="ECO:0000256" key="2">
    <source>
        <dbReference type="SAM" id="Phobius"/>
    </source>
</evidence>
<dbReference type="Gene3D" id="3.20.20.450">
    <property type="entry name" value="EAL domain"/>
    <property type="match status" value="1"/>
</dbReference>
<dbReference type="InterPro" id="IPR029787">
    <property type="entry name" value="Nucleotide_cyclase"/>
</dbReference>
<feature type="transmembrane region" description="Helical" evidence="2">
    <location>
        <begin position="173"/>
        <end position="192"/>
    </location>
</feature>
<feature type="coiled-coil region" evidence="1">
    <location>
        <begin position="226"/>
        <end position="260"/>
    </location>
</feature>
<dbReference type="EMBL" id="JAUOQI010000006">
    <property type="protein sequence ID" value="MDO6577861.1"/>
    <property type="molecule type" value="Genomic_DNA"/>
</dbReference>
<dbReference type="SMART" id="SM00267">
    <property type="entry name" value="GGDEF"/>
    <property type="match status" value="1"/>
</dbReference>
<dbReference type="InterPro" id="IPR000160">
    <property type="entry name" value="GGDEF_dom"/>
</dbReference>
<evidence type="ECO:0000256" key="1">
    <source>
        <dbReference type="SAM" id="Coils"/>
    </source>
</evidence>
<dbReference type="SUPFAM" id="SSF55073">
    <property type="entry name" value="Nucleotide cyclase"/>
    <property type="match status" value="1"/>
</dbReference>
<dbReference type="RefSeq" id="WP_231882108.1">
    <property type="nucleotide sequence ID" value="NZ_CAXIBE010000049.1"/>
</dbReference>
<gene>
    <name evidence="5" type="ORF">Q4527_10685</name>
</gene>
<organism evidence="5 6">
    <name type="scientific">Alteromonas stellipolaris</name>
    <dbReference type="NCBI Taxonomy" id="233316"/>
    <lineage>
        <taxon>Bacteria</taxon>
        <taxon>Pseudomonadati</taxon>
        <taxon>Pseudomonadota</taxon>
        <taxon>Gammaproteobacteria</taxon>
        <taxon>Alteromonadales</taxon>
        <taxon>Alteromonadaceae</taxon>
        <taxon>Alteromonas/Salinimonas group</taxon>
        <taxon>Alteromonas</taxon>
    </lineage>
</organism>
<dbReference type="SUPFAM" id="SSF141868">
    <property type="entry name" value="EAL domain-like"/>
    <property type="match status" value="1"/>
</dbReference>
<proteinExistence type="predicted"/>
<dbReference type="PROSITE" id="PS50887">
    <property type="entry name" value="GGDEF"/>
    <property type="match status" value="1"/>
</dbReference>
<dbReference type="PROSITE" id="PS50883">
    <property type="entry name" value="EAL"/>
    <property type="match status" value="1"/>
</dbReference>
<feature type="transmembrane region" description="Helical" evidence="2">
    <location>
        <begin position="60"/>
        <end position="82"/>
    </location>
</feature>
<evidence type="ECO:0000259" key="3">
    <source>
        <dbReference type="PROSITE" id="PS50883"/>
    </source>
</evidence>
<dbReference type="PANTHER" id="PTHR44757">
    <property type="entry name" value="DIGUANYLATE CYCLASE DGCP"/>
    <property type="match status" value="1"/>
</dbReference>
<dbReference type="Pfam" id="PF00990">
    <property type="entry name" value="GGDEF"/>
    <property type="match status" value="1"/>
</dbReference>
<dbReference type="Pfam" id="PF00563">
    <property type="entry name" value="EAL"/>
    <property type="match status" value="1"/>
</dbReference>
<feature type="domain" description="EAL" evidence="3">
    <location>
        <begin position="428"/>
        <end position="677"/>
    </location>
</feature>
<dbReference type="InterPro" id="IPR052155">
    <property type="entry name" value="Biofilm_reg_signaling"/>
</dbReference>
<dbReference type="Gene3D" id="3.30.70.270">
    <property type="match status" value="1"/>
</dbReference>
<dbReference type="PANTHER" id="PTHR44757:SF2">
    <property type="entry name" value="BIOFILM ARCHITECTURE MAINTENANCE PROTEIN MBAA"/>
    <property type="match status" value="1"/>
</dbReference>
<dbReference type="CDD" id="cd01949">
    <property type="entry name" value="GGDEF"/>
    <property type="match status" value="1"/>
</dbReference>
<reference evidence="5" key="1">
    <citation type="submission" date="2023-07" db="EMBL/GenBank/DDBJ databases">
        <title>Genome content predicts the carbon catabolic preferences of heterotrophic bacteria.</title>
        <authorList>
            <person name="Gralka M."/>
        </authorList>
    </citation>
    <scope>NUCLEOTIDE SEQUENCE</scope>
    <source>
        <strain evidence="5">F2M12</strain>
    </source>
</reference>
<feature type="transmembrane region" description="Helical" evidence="2">
    <location>
        <begin position="28"/>
        <end position="48"/>
    </location>
</feature>
<dbReference type="SMART" id="SM00052">
    <property type="entry name" value="EAL"/>
    <property type="match status" value="1"/>
</dbReference>
<comment type="caution">
    <text evidence="5">The sequence shown here is derived from an EMBL/GenBank/DDBJ whole genome shotgun (WGS) entry which is preliminary data.</text>
</comment>
<keyword evidence="2" id="KW-0472">Membrane</keyword>
<evidence type="ECO:0000313" key="6">
    <source>
        <dbReference type="Proteomes" id="UP001170717"/>
    </source>
</evidence>
<keyword evidence="2" id="KW-1133">Transmembrane helix</keyword>
<dbReference type="InterPro" id="IPR035919">
    <property type="entry name" value="EAL_sf"/>
</dbReference>
<feature type="transmembrane region" description="Helical" evidence="2">
    <location>
        <begin position="125"/>
        <end position="143"/>
    </location>
</feature>
<accession>A0AAW7Z5D9</accession>
<dbReference type="InterPro" id="IPR001633">
    <property type="entry name" value="EAL_dom"/>
</dbReference>
<dbReference type="CDD" id="cd01948">
    <property type="entry name" value="EAL"/>
    <property type="match status" value="1"/>
</dbReference>
<evidence type="ECO:0000259" key="4">
    <source>
        <dbReference type="PROSITE" id="PS50887"/>
    </source>
</evidence>